<dbReference type="InterPro" id="IPR010628">
    <property type="entry name" value="EutB"/>
</dbReference>
<feature type="binding site" evidence="1">
    <location>
        <position position="192"/>
    </location>
    <ligand>
        <name>substrate</name>
    </ligand>
</feature>
<dbReference type="NCBIfam" id="NF011649">
    <property type="entry name" value="PRK15067.1"/>
    <property type="match status" value="1"/>
</dbReference>
<dbReference type="Pfam" id="PF06751">
    <property type="entry name" value="EutB"/>
    <property type="match status" value="1"/>
</dbReference>
<dbReference type="PANTHER" id="PTHR39329">
    <property type="entry name" value="ETHANOLAMINE AMMONIA-LYASE HEAVY CHAIN"/>
    <property type="match status" value="1"/>
</dbReference>
<comment type="similarity">
    <text evidence="1">Belongs to the EutB family.</text>
</comment>
<keyword evidence="1" id="KW-0456">Lyase</keyword>
<keyword evidence="1" id="KW-0170">Cobalt</keyword>
<keyword evidence="1" id="KW-1283">Bacterial microcompartment</keyword>
<comment type="caution">
    <text evidence="2">The sequence shown here is derived from an EMBL/GenBank/DDBJ whole genome shotgun (WGS) entry which is preliminary data.</text>
</comment>
<keyword evidence="1" id="KW-0846">Cobalamin</keyword>
<dbReference type="PANTHER" id="PTHR39329:SF1">
    <property type="entry name" value="ETHANOLAMINE AMMONIA-LYASE LARGE SUBUNIT"/>
    <property type="match status" value="1"/>
</dbReference>
<feature type="binding site" evidence="1">
    <location>
        <position position="362"/>
    </location>
    <ligand>
        <name>substrate</name>
    </ligand>
</feature>
<dbReference type="PIRSF" id="PIRSF018788">
    <property type="entry name" value="EutB"/>
    <property type="match status" value="1"/>
</dbReference>
<dbReference type="EMBL" id="JBHLTS010000020">
    <property type="protein sequence ID" value="MFC0514359.1"/>
    <property type="molecule type" value="Genomic_DNA"/>
</dbReference>
<dbReference type="InterPro" id="IPR044941">
    <property type="entry name" value="EutB_N_sf"/>
</dbReference>
<comment type="subunit">
    <text evidence="1">The basic unit is a heterodimer which dimerizes to form tetramers. The heterotetramers trimerize; 6 large subunits form a core ring with 6 small subunits projecting outwards.</text>
</comment>
<dbReference type="Gene3D" id="2.30.170.30">
    <property type="entry name" value="ethanolamine ammonia-lyase heavy chain domain like"/>
    <property type="match status" value="1"/>
</dbReference>
<feature type="binding site" evidence="1">
    <location>
        <position position="401"/>
    </location>
    <ligand>
        <name>adenosylcob(III)alamin</name>
        <dbReference type="ChEBI" id="CHEBI:18408"/>
    </ligand>
</feature>
<comment type="cofactor">
    <cofactor evidence="1">
        <name>adenosylcob(III)alamin</name>
        <dbReference type="ChEBI" id="CHEBI:18408"/>
    </cofactor>
    <text evidence="1">Binds between the large and small subunits.</text>
</comment>
<dbReference type="HAMAP" id="MF_00861">
    <property type="entry name" value="EutB"/>
    <property type="match status" value="1"/>
</dbReference>
<dbReference type="RefSeq" id="WP_377022210.1">
    <property type="nucleotide sequence ID" value="NZ_JBHLTS010000020.1"/>
</dbReference>
<comment type="subcellular location">
    <subcellularLocation>
        <location evidence="1">Bacterial microcompartment</location>
    </subcellularLocation>
</comment>
<comment type="pathway">
    <text evidence="1">Amine and polyamine degradation; ethanolamine degradation.</text>
</comment>
<comment type="function">
    <text evidence="1">Catalyzes the deamination of various vicinal amino-alcohols to oxo compounds. Allows this organism to utilize ethanolamine as the sole source of nitrogen and carbon in the presence of vitamin B12.</text>
</comment>
<evidence type="ECO:0000313" key="3">
    <source>
        <dbReference type="Proteomes" id="UP001589828"/>
    </source>
</evidence>
<protein>
    <recommendedName>
        <fullName evidence="1">Ethanolamine ammonia-lyase large subunit</fullName>
        <shortName evidence="1">EAL large subunit</shortName>
        <ecNumber evidence="1">4.3.1.7</ecNumber>
    </recommendedName>
</protein>
<evidence type="ECO:0000256" key="1">
    <source>
        <dbReference type="HAMAP-Rule" id="MF_00861"/>
    </source>
</evidence>
<feature type="binding site" evidence="1">
    <location>
        <position position="193"/>
    </location>
    <ligand>
        <name>adenosylcob(III)alamin</name>
        <dbReference type="ChEBI" id="CHEBI:18408"/>
    </ligand>
</feature>
<sequence length="456" mass="49663">MYRHNIHHRVYKFPDLKTLLGKASPYRSGDELAGLCAAGYEERVAAQITLADVPLKNFLNEVVIPYENDEITRLIIDDHDLAAFSHISHLTVGELRDWLLSDETDCATLTTIAPGLTPEMVAAVSKLMRNQDLIAMANKCQVITRFRNTIGLKGHFSTRLQPNHPTDDPRGVAASIIDGLLFGSGDAVIGINPATDSPAAVSSLLTLMDELRHRFEIPTQTCVLSHITTTLQLVNEGAPVDLCFQSIAGTEKANASFGVNLSLIEEAYQATLSLKRGTVGNNVMYFETGQGSALSANANFGVDQQTCEVRAYAVARKFSPLLVNTVVGFIGPEYLYDGKQIIRAALEDHFCGKLLGLPMGVDVCYTNHAEADQDDMDNLLTLLGVAGCTFVMGIPGSDDIMLNYQSTSFHDALYLRKVLGLKPAPEFEAWLIKQGIVDDKGNMLPVSEHGLLGGFY</sequence>
<evidence type="ECO:0000313" key="2">
    <source>
        <dbReference type="EMBL" id="MFC0514359.1"/>
    </source>
</evidence>
<keyword evidence="3" id="KW-1185">Reference proteome</keyword>
<organism evidence="2 3">
    <name type="scientific">Mucilaginibacter angelicae</name>
    <dbReference type="NCBI Taxonomy" id="869718"/>
    <lineage>
        <taxon>Bacteria</taxon>
        <taxon>Pseudomonadati</taxon>
        <taxon>Bacteroidota</taxon>
        <taxon>Sphingobacteriia</taxon>
        <taxon>Sphingobacteriales</taxon>
        <taxon>Sphingobacteriaceae</taxon>
        <taxon>Mucilaginibacter</taxon>
    </lineage>
</organism>
<feature type="binding site" evidence="1">
    <location>
        <position position="245"/>
    </location>
    <ligand>
        <name>adenosylcob(III)alamin</name>
        <dbReference type="ChEBI" id="CHEBI:18408"/>
    </ligand>
</feature>
<dbReference type="Proteomes" id="UP001589828">
    <property type="component" value="Unassembled WGS sequence"/>
</dbReference>
<dbReference type="EC" id="4.3.1.7" evidence="1"/>
<dbReference type="Gene3D" id="1.10.220.70">
    <property type="entry name" value="lyase"/>
    <property type="match status" value="1"/>
</dbReference>
<name>A0ABV6L4G0_9SPHI</name>
<reference evidence="2 3" key="1">
    <citation type="submission" date="2024-09" db="EMBL/GenBank/DDBJ databases">
        <authorList>
            <person name="Sun Q."/>
            <person name="Mori K."/>
        </authorList>
    </citation>
    <scope>NUCLEOTIDE SEQUENCE [LARGE SCALE GENOMIC DNA]</scope>
    <source>
        <strain evidence="2 3">NCAIM B.02415</strain>
    </source>
</reference>
<feature type="binding site" evidence="1">
    <location>
        <position position="295"/>
    </location>
    <ligand>
        <name>adenosylcob(III)alamin</name>
        <dbReference type="ChEBI" id="CHEBI:18408"/>
    </ligand>
</feature>
<feature type="binding site" evidence="1">
    <location>
        <begin position="159"/>
        <end position="161"/>
    </location>
    <ligand>
        <name>substrate</name>
    </ligand>
</feature>
<gene>
    <name evidence="1" type="primary">eutB</name>
    <name evidence="2" type="ORF">ACFFGT_09115</name>
</gene>
<dbReference type="InterPro" id="IPR013785">
    <property type="entry name" value="Aldolase_TIM"/>
</dbReference>
<accession>A0ABV6L4G0</accession>
<comment type="catalytic activity">
    <reaction evidence="1">
        <text>ethanolamine = acetaldehyde + NH4(+)</text>
        <dbReference type="Rhea" id="RHEA:15313"/>
        <dbReference type="ChEBI" id="CHEBI:15343"/>
        <dbReference type="ChEBI" id="CHEBI:28938"/>
        <dbReference type="ChEBI" id="CHEBI:57603"/>
        <dbReference type="EC" id="4.3.1.7"/>
    </reaction>
</comment>
<feature type="binding site" evidence="1">
    <location>
        <position position="287"/>
    </location>
    <ligand>
        <name>substrate</name>
    </ligand>
</feature>
<dbReference type="InterPro" id="IPR044939">
    <property type="entry name" value="EutB_dom_2_sf"/>
</dbReference>
<dbReference type="Gene3D" id="3.20.20.70">
    <property type="entry name" value="Aldolase class I"/>
    <property type="match status" value="1"/>
</dbReference>
<proteinExistence type="inferred from homology"/>